<evidence type="ECO:0000259" key="3">
    <source>
        <dbReference type="PROSITE" id="PS50885"/>
    </source>
</evidence>
<dbReference type="EMBL" id="VLNR01000049">
    <property type="protein sequence ID" value="TSE06117.1"/>
    <property type="molecule type" value="Genomic_DNA"/>
</dbReference>
<dbReference type="GO" id="GO:0006171">
    <property type="term" value="P:cAMP biosynthetic process"/>
    <property type="evidence" value="ECO:0007669"/>
    <property type="project" value="TreeGrafter"/>
</dbReference>
<dbReference type="PROSITE" id="PS50885">
    <property type="entry name" value="HAMP"/>
    <property type="match status" value="1"/>
</dbReference>
<keyword evidence="1" id="KW-1133">Transmembrane helix</keyword>
<dbReference type="SUPFAM" id="SSF158472">
    <property type="entry name" value="HAMP domain-like"/>
    <property type="match status" value="1"/>
</dbReference>
<evidence type="ECO:0000313" key="5">
    <source>
        <dbReference type="Proteomes" id="UP000318833"/>
    </source>
</evidence>
<gene>
    <name evidence="4" type="ORF">FOF46_20430</name>
</gene>
<dbReference type="PROSITE" id="PS50125">
    <property type="entry name" value="GUANYLATE_CYCLASE_2"/>
    <property type="match status" value="1"/>
</dbReference>
<accession>A0A554VFQ4</accession>
<dbReference type="GO" id="GO:0016020">
    <property type="term" value="C:membrane"/>
    <property type="evidence" value="ECO:0007669"/>
    <property type="project" value="InterPro"/>
</dbReference>
<organism evidence="4 5">
    <name type="scientific">Aquimarina algiphila</name>
    <dbReference type="NCBI Taxonomy" id="2047982"/>
    <lineage>
        <taxon>Bacteria</taxon>
        <taxon>Pseudomonadati</taxon>
        <taxon>Bacteroidota</taxon>
        <taxon>Flavobacteriia</taxon>
        <taxon>Flavobacteriales</taxon>
        <taxon>Flavobacteriaceae</taxon>
        <taxon>Aquimarina</taxon>
    </lineage>
</organism>
<dbReference type="OrthoDB" id="1522078at2"/>
<dbReference type="Gene3D" id="3.30.70.1230">
    <property type="entry name" value="Nucleotide cyclase"/>
    <property type="match status" value="1"/>
</dbReference>
<evidence type="ECO:0000256" key="1">
    <source>
        <dbReference type="SAM" id="Phobius"/>
    </source>
</evidence>
<dbReference type="CDD" id="cd07302">
    <property type="entry name" value="CHD"/>
    <property type="match status" value="1"/>
</dbReference>
<sequence>MFRTFRHRLLFWFLVFISFSFVIIMLSIAYLKKREHILKRTEAIEQSHVMLLKSVKAQQDFFSYATKDQQFFKTGDNKYLDQYLKLLDSTRSYLMHVDFKDEGALVGGIDFIKSDITEIDAVFLELIVQIQARGYKNFNLEGTMRKDVHWLENIDEIALEDILFLRRHEKDYIMRNEPIYITQLTRLVDKLAQETVANKKITKARKSEILSYLLGYRNKFLQLVELDQRIGIRDNSGLKQKLDQRITICEADFSDIVVYAKEWANAEFKQLTITFGIISFLLMIVSVWISSLISRKITKPLTELTLHITRFVDSNFTLETEHPVVRTQDEIGSLTRNFSFLKDEVISRLKFFKQKVDERTTELANANKKLLRLSEANSRFVPQEFLHNLGRESIEEVQLGDQVEREMTVIFSDIREFTKISESLSPQENFDFINEYLSGIVPIIKRNGGFIDKFIGDSVMALFPENPDAAIQTVFEFEDFLEIFNRKLIEKNRLPIEVGTGIHTGNLILGTIGHDHRLETTVISDAVNTSSRVEGLTKYYQSKIIATEATLSKLKNKHSFNYRFLDKVKVKGKSKTLSVYEFLSSREHIKLTYLKSYNTAVKHIKNEEIVKATTIFTKLRKKYPGDKAIKIFLDRCHNYIEQKASSWDDITNMITK</sequence>
<dbReference type="SMART" id="SM00044">
    <property type="entry name" value="CYCc"/>
    <property type="match status" value="1"/>
</dbReference>
<dbReference type="RefSeq" id="WP_143917719.1">
    <property type="nucleotide sequence ID" value="NZ_CANMIK010000055.1"/>
</dbReference>
<dbReference type="GO" id="GO:0035556">
    <property type="term" value="P:intracellular signal transduction"/>
    <property type="evidence" value="ECO:0007669"/>
    <property type="project" value="InterPro"/>
</dbReference>
<evidence type="ECO:0000259" key="2">
    <source>
        <dbReference type="PROSITE" id="PS50125"/>
    </source>
</evidence>
<dbReference type="Pfam" id="PF00211">
    <property type="entry name" value="Guanylate_cyc"/>
    <property type="match status" value="1"/>
</dbReference>
<comment type="caution">
    <text evidence="4">The sequence shown here is derived from an EMBL/GenBank/DDBJ whole genome shotgun (WGS) entry which is preliminary data.</text>
</comment>
<evidence type="ECO:0000313" key="4">
    <source>
        <dbReference type="EMBL" id="TSE06117.1"/>
    </source>
</evidence>
<dbReference type="PANTHER" id="PTHR43081:SF1">
    <property type="entry name" value="ADENYLATE CYCLASE, TERMINAL-DIFFERENTIATION SPECIFIC"/>
    <property type="match status" value="1"/>
</dbReference>
<dbReference type="InterPro" id="IPR029787">
    <property type="entry name" value="Nucleotide_cyclase"/>
</dbReference>
<dbReference type="InterPro" id="IPR001054">
    <property type="entry name" value="A/G_cyclase"/>
</dbReference>
<dbReference type="GO" id="GO:0004016">
    <property type="term" value="F:adenylate cyclase activity"/>
    <property type="evidence" value="ECO:0007669"/>
    <property type="project" value="UniProtKB-ARBA"/>
</dbReference>
<dbReference type="InterPro" id="IPR050697">
    <property type="entry name" value="Adenylyl/Guanylyl_Cyclase_3/4"/>
</dbReference>
<feature type="domain" description="Guanylate cyclase" evidence="2">
    <location>
        <begin position="408"/>
        <end position="534"/>
    </location>
</feature>
<dbReference type="AlphaFoldDB" id="A0A554VFQ4"/>
<proteinExistence type="predicted"/>
<feature type="transmembrane region" description="Helical" evidence="1">
    <location>
        <begin position="271"/>
        <end position="293"/>
    </location>
</feature>
<feature type="domain" description="HAMP" evidence="3">
    <location>
        <begin position="295"/>
        <end position="350"/>
    </location>
</feature>
<keyword evidence="1" id="KW-0812">Transmembrane</keyword>
<dbReference type="Proteomes" id="UP000318833">
    <property type="component" value="Unassembled WGS sequence"/>
</dbReference>
<protein>
    <submittedName>
        <fullName evidence="4">HAMP domain-containing protein</fullName>
    </submittedName>
</protein>
<dbReference type="SUPFAM" id="SSF55073">
    <property type="entry name" value="Nucleotide cyclase"/>
    <property type="match status" value="1"/>
</dbReference>
<reference evidence="4 5" key="1">
    <citation type="submission" date="2019-07" db="EMBL/GenBank/DDBJ databases">
        <title>The draft genome sequence of Aquimarina algiphila M91.</title>
        <authorList>
            <person name="Meng X."/>
        </authorList>
    </citation>
    <scope>NUCLEOTIDE SEQUENCE [LARGE SCALE GENOMIC DNA]</scope>
    <source>
        <strain evidence="4 5">M91</strain>
    </source>
</reference>
<feature type="transmembrane region" description="Helical" evidence="1">
    <location>
        <begin position="12"/>
        <end position="31"/>
    </location>
</feature>
<dbReference type="Gene3D" id="6.10.340.10">
    <property type="match status" value="1"/>
</dbReference>
<keyword evidence="5" id="KW-1185">Reference proteome</keyword>
<name>A0A554VFQ4_9FLAO</name>
<dbReference type="PANTHER" id="PTHR43081">
    <property type="entry name" value="ADENYLATE CYCLASE, TERMINAL-DIFFERENTIATION SPECIFIC-RELATED"/>
    <property type="match status" value="1"/>
</dbReference>
<keyword evidence="1" id="KW-0472">Membrane</keyword>
<dbReference type="InterPro" id="IPR003660">
    <property type="entry name" value="HAMP_dom"/>
</dbReference>